<dbReference type="GO" id="GO:0007169">
    <property type="term" value="P:cell surface receptor protein tyrosine kinase signaling pathway"/>
    <property type="evidence" value="ECO:0007669"/>
    <property type="project" value="TreeGrafter"/>
</dbReference>
<dbReference type="InterPro" id="IPR017441">
    <property type="entry name" value="Protein_kinase_ATP_BS"/>
</dbReference>
<accession>A0AAN8XRT5</accession>
<dbReference type="GO" id="GO:0030182">
    <property type="term" value="P:neuron differentiation"/>
    <property type="evidence" value="ECO:0007669"/>
    <property type="project" value="UniProtKB-ARBA"/>
</dbReference>
<evidence type="ECO:0000256" key="10">
    <source>
        <dbReference type="PROSITE-ProRule" id="PRU10141"/>
    </source>
</evidence>
<dbReference type="InterPro" id="IPR011009">
    <property type="entry name" value="Kinase-like_dom_sf"/>
</dbReference>
<evidence type="ECO:0000256" key="2">
    <source>
        <dbReference type="ARBA" id="ARBA00004308"/>
    </source>
</evidence>
<evidence type="ECO:0000313" key="12">
    <source>
        <dbReference type="EMBL" id="KAK7084584.1"/>
    </source>
</evidence>
<keyword evidence="13" id="KW-1185">Reference proteome</keyword>
<dbReference type="PANTHER" id="PTHR24416">
    <property type="entry name" value="TYROSINE-PROTEIN KINASE RECEPTOR"/>
    <property type="match status" value="1"/>
</dbReference>
<dbReference type="GO" id="GO:0005886">
    <property type="term" value="C:plasma membrane"/>
    <property type="evidence" value="ECO:0007669"/>
    <property type="project" value="TreeGrafter"/>
</dbReference>
<comment type="caution">
    <text evidence="12">The sequence shown here is derived from an EMBL/GenBank/DDBJ whole genome shotgun (WGS) entry which is preliminary data.</text>
</comment>
<comment type="subcellular location">
    <subcellularLocation>
        <location evidence="2">Endomembrane system</location>
    </subcellularLocation>
    <subcellularLocation>
        <location evidence="1">Membrane</location>
        <topology evidence="1">Single-pass membrane protein</topology>
    </subcellularLocation>
</comment>
<dbReference type="Pfam" id="PF07714">
    <property type="entry name" value="PK_Tyr_Ser-Thr"/>
    <property type="match status" value="1"/>
</dbReference>
<dbReference type="FunFam" id="1.10.510.10:FF:001512">
    <property type="entry name" value="Receptor tyrosine-protein kinase erbB-2"/>
    <property type="match status" value="1"/>
</dbReference>
<dbReference type="PRINTS" id="PR00109">
    <property type="entry name" value="TYRKINASE"/>
</dbReference>
<keyword evidence="8" id="KW-0829">Tyrosine-protein kinase</keyword>
<dbReference type="InterPro" id="IPR008266">
    <property type="entry name" value="Tyr_kinase_AS"/>
</dbReference>
<evidence type="ECO:0000256" key="4">
    <source>
        <dbReference type="ARBA" id="ARBA00022741"/>
    </source>
</evidence>
<dbReference type="GO" id="GO:0043235">
    <property type="term" value="C:receptor complex"/>
    <property type="evidence" value="ECO:0007669"/>
    <property type="project" value="TreeGrafter"/>
</dbReference>
<dbReference type="SMART" id="SM00219">
    <property type="entry name" value="TyrKc"/>
    <property type="match status" value="1"/>
</dbReference>
<dbReference type="Gene3D" id="1.10.510.10">
    <property type="entry name" value="Transferase(Phosphotransferase) domain 1"/>
    <property type="match status" value="1"/>
</dbReference>
<evidence type="ECO:0000256" key="9">
    <source>
        <dbReference type="ARBA" id="ARBA00051243"/>
    </source>
</evidence>
<dbReference type="GO" id="GO:0050793">
    <property type="term" value="P:regulation of developmental process"/>
    <property type="evidence" value="ECO:0007669"/>
    <property type="project" value="UniProtKB-ARBA"/>
</dbReference>
<keyword evidence="6 10" id="KW-0067">ATP-binding</keyword>
<sequence>MQYQCIIYHQYLQVPITHIPVVDDLIRIDFFNEFSPYGMKSEDTSPAGENPATQVKTLSELLLSPQAAMRIPNPVPPKLLETDKLKLKLDIVIGEGNYGKVYKGKLTDEQGNQTTVAVKTLHPVGDLEDLKREFRMMKNLKHENIVGICCELMETEKQEMCMVMEYLPMGSLKEYILENKERITTLSLLKFAMDIAEGMDYLEECRIIHRDLAARNILVKDEHSVKVSDFGLAQEPNEGNYYILRTQRSLPFAWYALECIESYKFSHKSDVWSYGVTCWEMFTRGLDPIDNLPTDPEELKRRLKNGYRLTAKSQCEPNIYTKLIRRCWDHQPSERPNFSEIKHIIRELREEIQEIAVTKALSFFEMRPALLALMKPMLMEILFHPSHHTSNDITHNTCRADIDYGRHIANPFTSRVTKPKSMHASH</sequence>
<protein>
    <submittedName>
        <fullName evidence="12">Tyrosine-protein kinase jak2</fullName>
    </submittedName>
</protein>
<gene>
    <name evidence="12" type="primary">JAK2_2</name>
    <name evidence="12" type="ORF">SK128_010200</name>
</gene>
<evidence type="ECO:0000256" key="3">
    <source>
        <dbReference type="ARBA" id="ARBA00022679"/>
    </source>
</evidence>
<evidence type="ECO:0000259" key="11">
    <source>
        <dbReference type="PROSITE" id="PS50011"/>
    </source>
</evidence>
<feature type="binding site" evidence="10">
    <location>
        <position position="119"/>
    </location>
    <ligand>
        <name>ATP</name>
        <dbReference type="ChEBI" id="CHEBI:30616"/>
    </ligand>
</feature>
<keyword evidence="7" id="KW-0472">Membrane</keyword>
<evidence type="ECO:0000313" key="13">
    <source>
        <dbReference type="Proteomes" id="UP001381693"/>
    </source>
</evidence>
<keyword evidence="5 12" id="KW-0418">Kinase</keyword>
<evidence type="ECO:0000256" key="1">
    <source>
        <dbReference type="ARBA" id="ARBA00004167"/>
    </source>
</evidence>
<dbReference type="GO" id="GO:0048468">
    <property type="term" value="P:cell development"/>
    <property type="evidence" value="ECO:0007669"/>
    <property type="project" value="UniProtKB-ARBA"/>
</dbReference>
<dbReference type="PROSITE" id="PS50011">
    <property type="entry name" value="PROTEIN_KINASE_DOM"/>
    <property type="match status" value="1"/>
</dbReference>
<dbReference type="GO" id="GO:0051130">
    <property type="term" value="P:positive regulation of cellular component organization"/>
    <property type="evidence" value="ECO:0007669"/>
    <property type="project" value="UniProtKB-ARBA"/>
</dbReference>
<dbReference type="GO" id="GO:0004714">
    <property type="term" value="F:transmembrane receptor protein tyrosine kinase activity"/>
    <property type="evidence" value="ECO:0007669"/>
    <property type="project" value="UniProtKB-EC"/>
</dbReference>
<name>A0AAN8XRT5_HALRR</name>
<dbReference type="PANTHER" id="PTHR24416:SF611">
    <property type="entry name" value="TYROSINE-PROTEIN KINASE TRANSMEMBRANE RECEPTOR ROR"/>
    <property type="match status" value="1"/>
</dbReference>
<evidence type="ECO:0000256" key="6">
    <source>
        <dbReference type="ARBA" id="ARBA00022840"/>
    </source>
</evidence>
<dbReference type="SUPFAM" id="SSF56112">
    <property type="entry name" value="Protein kinase-like (PK-like)"/>
    <property type="match status" value="1"/>
</dbReference>
<keyword evidence="3" id="KW-0808">Transferase</keyword>
<dbReference type="GO" id="GO:0012505">
    <property type="term" value="C:endomembrane system"/>
    <property type="evidence" value="ECO:0007669"/>
    <property type="project" value="UniProtKB-SubCell"/>
</dbReference>
<organism evidence="12 13">
    <name type="scientific">Halocaridina rubra</name>
    <name type="common">Hawaiian red shrimp</name>
    <dbReference type="NCBI Taxonomy" id="373956"/>
    <lineage>
        <taxon>Eukaryota</taxon>
        <taxon>Metazoa</taxon>
        <taxon>Ecdysozoa</taxon>
        <taxon>Arthropoda</taxon>
        <taxon>Crustacea</taxon>
        <taxon>Multicrustacea</taxon>
        <taxon>Malacostraca</taxon>
        <taxon>Eumalacostraca</taxon>
        <taxon>Eucarida</taxon>
        <taxon>Decapoda</taxon>
        <taxon>Pleocyemata</taxon>
        <taxon>Caridea</taxon>
        <taxon>Atyoidea</taxon>
        <taxon>Atyidae</taxon>
        <taxon>Halocaridina</taxon>
    </lineage>
</organism>
<dbReference type="PROSITE" id="PS00107">
    <property type="entry name" value="PROTEIN_KINASE_ATP"/>
    <property type="match status" value="1"/>
</dbReference>
<dbReference type="Proteomes" id="UP001381693">
    <property type="component" value="Unassembled WGS sequence"/>
</dbReference>
<dbReference type="GO" id="GO:0005524">
    <property type="term" value="F:ATP binding"/>
    <property type="evidence" value="ECO:0007669"/>
    <property type="project" value="UniProtKB-UniRule"/>
</dbReference>
<evidence type="ECO:0000256" key="7">
    <source>
        <dbReference type="ARBA" id="ARBA00023136"/>
    </source>
</evidence>
<dbReference type="InterPro" id="IPR001245">
    <property type="entry name" value="Ser-Thr/Tyr_kinase_cat_dom"/>
</dbReference>
<evidence type="ECO:0000256" key="8">
    <source>
        <dbReference type="ARBA" id="ARBA00023137"/>
    </source>
</evidence>
<evidence type="ECO:0000256" key="5">
    <source>
        <dbReference type="ARBA" id="ARBA00022777"/>
    </source>
</evidence>
<dbReference type="CDD" id="cd00192">
    <property type="entry name" value="PTKc"/>
    <property type="match status" value="1"/>
</dbReference>
<comment type="catalytic activity">
    <reaction evidence="9">
        <text>L-tyrosyl-[protein] + ATP = O-phospho-L-tyrosyl-[protein] + ADP + H(+)</text>
        <dbReference type="Rhea" id="RHEA:10596"/>
        <dbReference type="Rhea" id="RHEA-COMP:10136"/>
        <dbReference type="Rhea" id="RHEA-COMP:20101"/>
        <dbReference type="ChEBI" id="CHEBI:15378"/>
        <dbReference type="ChEBI" id="CHEBI:30616"/>
        <dbReference type="ChEBI" id="CHEBI:46858"/>
        <dbReference type="ChEBI" id="CHEBI:61978"/>
        <dbReference type="ChEBI" id="CHEBI:456216"/>
        <dbReference type="EC" id="2.7.10.1"/>
    </reaction>
</comment>
<feature type="domain" description="Protein kinase" evidence="11">
    <location>
        <begin position="87"/>
        <end position="346"/>
    </location>
</feature>
<dbReference type="PROSITE" id="PS00109">
    <property type="entry name" value="PROTEIN_KINASE_TYR"/>
    <property type="match status" value="1"/>
</dbReference>
<dbReference type="EMBL" id="JAXCGZ010002042">
    <property type="protein sequence ID" value="KAK7084584.1"/>
    <property type="molecule type" value="Genomic_DNA"/>
</dbReference>
<dbReference type="AlphaFoldDB" id="A0AAN8XRT5"/>
<dbReference type="InterPro" id="IPR000719">
    <property type="entry name" value="Prot_kinase_dom"/>
</dbReference>
<keyword evidence="4 10" id="KW-0547">Nucleotide-binding</keyword>
<dbReference type="InterPro" id="IPR020635">
    <property type="entry name" value="Tyr_kinase_cat_dom"/>
</dbReference>
<dbReference type="InterPro" id="IPR050122">
    <property type="entry name" value="RTK"/>
</dbReference>
<proteinExistence type="predicted"/>
<reference evidence="12 13" key="1">
    <citation type="submission" date="2023-11" db="EMBL/GenBank/DDBJ databases">
        <title>Halocaridina rubra genome assembly.</title>
        <authorList>
            <person name="Smith C."/>
        </authorList>
    </citation>
    <scope>NUCLEOTIDE SEQUENCE [LARGE SCALE GENOMIC DNA]</scope>
    <source>
        <strain evidence="12">EP-1</strain>
        <tissue evidence="12">Whole</tissue>
    </source>
</reference>